<protein>
    <submittedName>
        <fullName evidence="2">Uncharacterized protein</fullName>
    </submittedName>
</protein>
<keyword evidence="1" id="KW-0472">Membrane</keyword>
<reference evidence="2" key="1">
    <citation type="submission" date="2018-11" db="EMBL/GenBank/DDBJ databases">
        <authorList>
            <consortium name="Pathogen Informatics"/>
        </authorList>
    </citation>
    <scope>NUCLEOTIDE SEQUENCE</scope>
</reference>
<sequence length="175" mass="19497">MRPLRRGLRPLFFRCNLPQARFHEDYIDARIIGLRKCAILCSYIIIAIVGLAHVWATCPLPYRLWGRRSEAKHPAPLDQVVVGVFSGDTAVGQCTISSILYLLQTPGTQSAISTIGRLLVWTSLSTADLPTWLTESRLVQLMEWDPLHAGKSGDNESPVRDHLLSGLPVWPSLVD</sequence>
<dbReference type="Proteomes" id="UP000784294">
    <property type="component" value="Unassembled WGS sequence"/>
</dbReference>
<dbReference type="AlphaFoldDB" id="A0A3S5CV11"/>
<keyword evidence="3" id="KW-1185">Reference proteome</keyword>
<comment type="caution">
    <text evidence="2">The sequence shown here is derived from an EMBL/GenBank/DDBJ whole genome shotgun (WGS) entry which is preliminary data.</text>
</comment>
<keyword evidence="1" id="KW-0812">Transmembrane</keyword>
<feature type="transmembrane region" description="Helical" evidence="1">
    <location>
        <begin position="37"/>
        <end position="56"/>
    </location>
</feature>
<name>A0A3S5CV11_9PLAT</name>
<proteinExistence type="predicted"/>
<gene>
    <name evidence="2" type="ORF">PXEA_LOCUS33835</name>
</gene>
<organism evidence="2 3">
    <name type="scientific">Protopolystoma xenopodis</name>
    <dbReference type="NCBI Taxonomy" id="117903"/>
    <lineage>
        <taxon>Eukaryota</taxon>
        <taxon>Metazoa</taxon>
        <taxon>Spiralia</taxon>
        <taxon>Lophotrochozoa</taxon>
        <taxon>Platyhelminthes</taxon>
        <taxon>Monogenea</taxon>
        <taxon>Polyopisthocotylea</taxon>
        <taxon>Polystomatidea</taxon>
        <taxon>Polystomatidae</taxon>
        <taxon>Protopolystoma</taxon>
    </lineage>
</organism>
<evidence type="ECO:0000313" key="3">
    <source>
        <dbReference type="Proteomes" id="UP000784294"/>
    </source>
</evidence>
<evidence type="ECO:0000256" key="1">
    <source>
        <dbReference type="SAM" id="Phobius"/>
    </source>
</evidence>
<accession>A0A3S5CV11</accession>
<keyword evidence="1" id="KW-1133">Transmembrane helix</keyword>
<dbReference type="EMBL" id="CAAALY010264710">
    <property type="protein sequence ID" value="VEL40395.1"/>
    <property type="molecule type" value="Genomic_DNA"/>
</dbReference>
<evidence type="ECO:0000313" key="2">
    <source>
        <dbReference type="EMBL" id="VEL40395.1"/>
    </source>
</evidence>